<dbReference type="AlphaFoldDB" id="A0A0H0Y6F7"/>
<feature type="transmembrane region" description="Helical" evidence="3">
    <location>
        <begin position="20"/>
        <end position="45"/>
    </location>
</feature>
<dbReference type="EMBL" id="JABCMA010000001">
    <property type="protein sequence ID" value="NMR72011.1"/>
    <property type="molecule type" value="Genomic_DNA"/>
</dbReference>
<name>A0A0H0Y6F7_VIBAL</name>
<feature type="domain" description="M23ase beta-sheet core" evidence="4">
    <location>
        <begin position="174"/>
        <end position="269"/>
    </location>
</feature>
<protein>
    <submittedName>
        <fullName evidence="5">Peptidase M23</fullName>
    </submittedName>
    <submittedName>
        <fullName evidence="7">Peptidoglycan DD-metalloendopeptidase family protein</fullName>
    </submittedName>
</protein>
<evidence type="ECO:0000313" key="8">
    <source>
        <dbReference type="EMBL" id="PNP25978.1"/>
    </source>
</evidence>
<dbReference type="GO" id="GO:0004222">
    <property type="term" value="F:metalloendopeptidase activity"/>
    <property type="evidence" value="ECO:0007669"/>
    <property type="project" value="TreeGrafter"/>
</dbReference>
<dbReference type="Proteomes" id="UP000532247">
    <property type="component" value="Unassembled WGS sequence"/>
</dbReference>
<reference evidence="8 9" key="1">
    <citation type="submission" date="2017-12" db="EMBL/GenBank/DDBJ databases">
        <title>FDA dAtabase for Regulatory Grade micrObial Sequences (FDA-ARGOS): Supporting development and validation of Infectious Disease Dx tests.</title>
        <authorList>
            <person name="Hoffmann M."/>
            <person name="Allard M."/>
            <person name="Evans P."/>
            <person name="Brown E."/>
            <person name="Tallon L.J."/>
            <person name="Sadzewicz L."/>
            <person name="Sengamalay N."/>
            <person name="Ott S."/>
            <person name="Godinez A."/>
            <person name="Nagaraj S."/>
            <person name="Vavikolanu K."/>
            <person name="Aluvathingal J."/>
            <person name="Nadendla S."/>
            <person name="Hobson J."/>
            <person name="Sichtig H."/>
        </authorList>
    </citation>
    <scope>NUCLEOTIDE SEQUENCE [LARGE SCALE GENOMIC DNA]</scope>
    <source>
        <strain evidence="9">ATCC 17749</strain>
        <strain evidence="8">FDAARGOS_97</strain>
    </source>
</reference>
<reference evidence="5" key="3">
    <citation type="submission" date="2019-11" db="EMBL/GenBank/DDBJ databases">
        <authorList>
            <consortium name="PulseNet: The National Subtyping Network for Foodborne Disease Surveillance"/>
            <person name="Tarr C.L."/>
            <person name="Trees E."/>
            <person name="Katz L.S."/>
            <person name="Carleton-Romer H.A."/>
            <person name="Stroika S."/>
            <person name="Kucerova Z."/>
            <person name="Roache K.F."/>
            <person name="Sabol A.L."/>
            <person name="Besser J."/>
            <person name="Gerner-Smidt P."/>
        </authorList>
    </citation>
    <scope>NUCLEOTIDE SEQUENCE</scope>
    <source>
        <strain evidence="5">PNUSAV001129</strain>
    </source>
</reference>
<dbReference type="RefSeq" id="WP_005381900.1">
    <property type="nucleotide sequence ID" value="NZ_AP023185.1"/>
</dbReference>
<dbReference type="InterPro" id="IPR016047">
    <property type="entry name" value="M23ase_b-sheet_dom"/>
</dbReference>
<reference evidence="7 10" key="2">
    <citation type="submission" date="2019-09" db="EMBL/GenBank/DDBJ databases">
        <title>Draft genome sequencing and comparative genomics of hatchery-associated Vibrios.</title>
        <authorList>
            <person name="Kehlet-Delgado H."/>
            <person name="Mueller R.S."/>
        </authorList>
    </citation>
    <scope>NUCLEOTIDE SEQUENCE [LARGE SCALE GENOMIC DNA]</scope>
    <source>
        <strain evidence="7 10">081416A</strain>
    </source>
</reference>
<evidence type="ECO:0000313" key="11">
    <source>
        <dbReference type="Proteomes" id="UP000565155"/>
    </source>
</evidence>
<evidence type="ECO:0000313" key="6">
    <source>
        <dbReference type="EMBL" id="NMR72011.1"/>
    </source>
</evidence>
<dbReference type="Proteomes" id="UP000714625">
    <property type="component" value="Unassembled WGS sequence"/>
</dbReference>
<keyword evidence="2" id="KW-0175">Coiled coil</keyword>
<proteinExistence type="predicted"/>
<accession>A0A0H0Y6F7</accession>
<dbReference type="FunFam" id="2.70.70.10:FF:000006">
    <property type="entry name" value="M23 family peptidase"/>
    <property type="match status" value="1"/>
</dbReference>
<evidence type="ECO:0000256" key="1">
    <source>
        <dbReference type="ARBA" id="ARBA00022729"/>
    </source>
</evidence>
<sequence length="333" mass="37145">MSKKIIMQIPTKDGDQQFYLGRSSVLAVFASVLALPAVVGGAWYLNQQQMHNKDELTQIIAKLESEKAEVTALYEEQLDTNHSLSQSLTDKNNQIQLLGKRVFDVESVLGLADEELMIDENSMGLEERIDAAAIDSAVRATMFRLIPNDSPVTYQRISSSYGSRINPISGKRHVHTGIDLTCKRGEEILAPADGVVETVRPSNRGYGNYVTIRHSFGFMSSFAHLQRFKVKSGQFVSKGDIIAQCGNSGNSTGPHLHYEVRFLGRALNPQYLMEWTPENFNDVFEKEKKVKWGPLVQLIDNVVRLQVNLTNSPYRDTSINTVSSEDTSNTATN</sequence>
<dbReference type="PANTHER" id="PTHR21666:SF289">
    <property type="entry name" value="L-ALA--D-GLU ENDOPEPTIDASE"/>
    <property type="match status" value="1"/>
</dbReference>
<dbReference type="Proteomes" id="UP000054316">
    <property type="component" value="Unassembled WGS sequence"/>
</dbReference>
<dbReference type="GeneID" id="75168723"/>
<evidence type="ECO:0000313" key="7">
    <source>
        <dbReference type="EMBL" id="NOI09309.1"/>
    </source>
</evidence>
<dbReference type="PANTHER" id="PTHR21666">
    <property type="entry name" value="PEPTIDASE-RELATED"/>
    <property type="match status" value="1"/>
</dbReference>
<keyword evidence="3" id="KW-0472">Membrane</keyword>
<dbReference type="InterPro" id="IPR011055">
    <property type="entry name" value="Dup_hybrid_motif"/>
</dbReference>
<evidence type="ECO:0000313" key="9">
    <source>
        <dbReference type="Proteomes" id="UP000054316"/>
    </source>
</evidence>
<dbReference type="Pfam" id="PF01551">
    <property type="entry name" value="Peptidase_M23"/>
    <property type="match status" value="1"/>
</dbReference>
<keyword evidence="3" id="KW-1133">Transmembrane helix</keyword>
<organism evidence="7 10">
    <name type="scientific">Vibrio alginolyticus</name>
    <dbReference type="NCBI Taxonomy" id="663"/>
    <lineage>
        <taxon>Bacteria</taxon>
        <taxon>Pseudomonadati</taxon>
        <taxon>Pseudomonadota</taxon>
        <taxon>Gammaproteobacteria</taxon>
        <taxon>Vibrionales</taxon>
        <taxon>Vibrionaceae</taxon>
        <taxon>Vibrio</taxon>
    </lineage>
</organism>
<reference evidence="6 11" key="4">
    <citation type="submission" date="2020-04" db="EMBL/GenBank/DDBJ databases">
        <title>Whole-genome sequencing of Vibrio spp. from China reveals different genetic environments of blaCTX-M-14 among diverse lineages.</title>
        <authorList>
            <person name="Zheng Z."/>
            <person name="Ye L."/>
            <person name="Chen S."/>
        </authorList>
    </citation>
    <scope>NUCLEOTIDE SEQUENCE [LARGE SCALE GENOMIC DNA]</scope>
    <source>
        <strain evidence="6 11">Vb1636</strain>
    </source>
</reference>
<dbReference type="SUPFAM" id="SSF51261">
    <property type="entry name" value="Duplicated hybrid motif"/>
    <property type="match status" value="1"/>
</dbReference>
<keyword evidence="3" id="KW-0812">Transmembrane</keyword>
<evidence type="ECO:0000256" key="3">
    <source>
        <dbReference type="SAM" id="Phobius"/>
    </source>
</evidence>
<evidence type="ECO:0000259" key="4">
    <source>
        <dbReference type="Pfam" id="PF01551"/>
    </source>
</evidence>
<keyword evidence="1" id="KW-0732">Signal</keyword>
<feature type="coiled-coil region" evidence="2">
    <location>
        <begin position="46"/>
        <end position="80"/>
    </location>
</feature>
<dbReference type="Proteomes" id="UP000565155">
    <property type="component" value="Unassembled WGS sequence"/>
</dbReference>
<dbReference type="EMBL" id="LOSN02000001">
    <property type="protein sequence ID" value="PNP25978.1"/>
    <property type="molecule type" value="Genomic_DNA"/>
</dbReference>
<dbReference type="EMBL" id="VTYF01000004">
    <property type="protein sequence ID" value="NOI09309.1"/>
    <property type="molecule type" value="Genomic_DNA"/>
</dbReference>
<dbReference type="CDD" id="cd12797">
    <property type="entry name" value="M23_peptidase"/>
    <property type="match status" value="1"/>
</dbReference>
<dbReference type="InterPro" id="IPR050570">
    <property type="entry name" value="Cell_wall_metabolism_enzyme"/>
</dbReference>
<evidence type="ECO:0000313" key="5">
    <source>
        <dbReference type="EMBL" id="EGQ9136126.1"/>
    </source>
</evidence>
<keyword evidence="9" id="KW-1185">Reference proteome</keyword>
<dbReference type="EMBL" id="AAXMUW010000025">
    <property type="protein sequence ID" value="EGQ9136126.1"/>
    <property type="molecule type" value="Genomic_DNA"/>
</dbReference>
<dbReference type="Gene3D" id="2.70.70.10">
    <property type="entry name" value="Glucose Permease (Domain IIA)"/>
    <property type="match status" value="1"/>
</dbReference>
<comment type="caution">
    <text evidence="7">The sequence shown here is derived from an EMBL/GenBank/DDBJ whole genome shotgun (WGS) entry which is preliminary data.</text>
</comment>
<evidence type="ECO:0000313" key="10">
    <source>
        <dbReference type="Proteomes" id="UP000532247"/>
    </source>
</evidence>
<evidence type="ECO:0000256" key="2">
    <source>
        <dbReference type="SAM" id="Coils"/>
    </source>
</evidence>
<gene>
    <name evidence="8" type="ORF">AL553_005715</name>
    <name evidence="7" type="ORF">F0254_10570</name>
    <name evidence="5" type="ORF">GHY86_13385</name>
    <name evidence="6" type="ORF">HKB35_00070</name>
</gene>